<keyword evidence="2" id="KW-1185">Reference proteome</keyword>
<dbReference type="Proteomes" id="UP000036520">
    <property type="component" value="Chromosome"/>
</dbReference>
<gene>
    <name evidence="1" type="ORF">CA2015_1228</name>
</gene>
<dbReference type="KEGG" id="camu:CA2015_1228"/>
<dbReference type="AlphaFoldDB" id="A0A0H4P893"/>
<protein>
    <submittedName>
        <fullName evidence="1">Uncharacterized protein</fullName>
    </submittedName>
</protein>
<dbReference type="EMBL" id="CP012040">
    <property type="protein sequence ID" value="AKP50676.1"/>
    <property type="molecule type" value="Genomic_DNA"/>
</dbReference>
<proteinExistence type="predicted"/>
<name>A0A0H4P893_9BACT</name>
<reference evidence="1 2" key="1">
    <citation type="submission" date="2015-07" db="EMBL/GenBank/DDBJ databases">
        <authorList>
            <person name="Kim K.M."/>
        </authorList>
    </citation>
    <scope>NUCLEOTIDE SEQUENCE [LARGE SCALE GENOMIC DNA]</scope>
    <source>
        <strain evidence="1 2">KCTC 12363</strain>
    </source>
</reference>
<sequence>MDSKEQKKENKTRQRLNFFSLWAFHIANEPWLQDAIETLLLAKDSFNPDYVIGFLRPDNSQG</sequence>
<evidence type="ECO:0000313" key="1">
    <source>
        <dbReference type="EMBL" id="AKP50676.1"/>
    </source>
</evidence>
<organism evidence="1 2">
    <name type="scientific">Cyclobacterium amurskyense</name>
    <dbReference type="NCBI Taxonomy" id="320787"/>
    <lineage>
        <taxon>Bacteria</taxon>
        <taxon>Pseudomonadati</taxon>
        <taxon>Bacteroidota</taxon>
        <taxon>Cytophagia</taxon>
        <taxon>Cytophagales</taxon>
        <taxon>Cyclobacteriaceae</taxon>
        <taxon>Cyclobacterium</taxon>
    </lineage>
</organism>
<evidence type="ECO:0000313" key="2">
    <source>
        <dbReference type="Proteomes" id="UP000036520"/>
    </source>
</evidence>
<accession>A0A0H4P893</accession>
<dbReference type="RefSeq" id="WP_048641100.1">
    <property type="nucleotide sequence ID" value="NZ_CAXBGM010000115.1"/>
</dbReference>
<dbReference type="STRING" id="320787.CA2015_1228"/>